<proteinExistence type="predicted"/>
<keyword evidence="4" id="KW-1185">Reference proteome</keyword>
<sequence length="195" mass="22947">MSTFDYPPGATPLNLEELDGLKLKHIRTRAELDRWEQENIQEALAWLSRRRKADILDEKFIFQLHDKMFNKVWQWAGSCRRSDKNIGVTWSRVPVELRQLLDDTKTWIEYSAYSPDEIALRFHHRLVWIHLFPNGNGRHARLITDVLLTELLNQEAFTWGSSDLSNSGTVRKQYITALKAADAYDYNLLQRFVRS</sequence>
<dbReference type="PROSITE" id="PS51459">
    <property type="entry name" value="FIDO"/>
    <property type="match status" value="1"/>
</dbReference>
<accession>A0A7G5GS66</accession>
<organism evidence="3 4">
    <name type="scientific">Spirosoma foliorum</name>
    <dbReference type="NCBI Taxonomy" id="2710596"/>
    <lineage>
        <taxon>Bacteria</taxon>
        <taxon>Pseudomonadati</taxon>
        <taxon>Bacteroidota</taxon>
        <taxon>Cytophagia</taxon>
        <taxon>Cytophagales</taxon>
        <taxon>Cytophagaceae</taxon>
        <taxon>Spirosoma</taxon>
    </lineage>
</organism>
<reference evidence="3 4" key="1">
    <citation type="submission" date="2020-07" db="EMBL/GenBank/DDBJ databases">
        <title>Spirosoma foliorum sp. nov., isolated from the leaves on the Nejang mountain Korea, Republic of.</title>
        <authorList>
            <person name="Ho H."/>
            <person name="Lee Y.-J."/>
            <person name="Nurcahyanto D.-A."/>
            <person name="Kim S.-G."/>
        </authorList>
    </citation>
    <scope>NUCLEOTIDE SEQUENCE [LARGE SCALE GENOMIC DNA]</scope>
    <source>
        <strain evidence="3 4">PL0136</strain>
    </source>
</reference>
<evidence type="ECO:0000259" key="2">
    <source>
        <dbReference type="PROSITE" id="PS51459"/>
    </source>
</evidence>
<evidence type="ECO:0000256" key="1">
    <source>
        <dbReference type="PIRSR" id="PIRSR640198-1"/>
    </source>
</evidence>
<dbReference type="AlphaFoldDB" id="A0A7G5GS66"/>
<dbReference type="InterPro" id="IPR003812">
    <property type="entry name" value="Fido"/>
</dbReference>
<dbReference type="RefSeq" id="WP_182458987.1">
    <property type="nucleotide sequence ID" value="NZ_CP059732.1"/>
</dbReference>
<dbReference type="KEGG" id="sfol:H3H32_27725"/>
<dbReference type="Gene3D" id="1.10.3290.10">
    <property type="entry name" value="Fido-like domain"/>
    <property type="match status" value="1"/>
</dbReference>
<dbReference type="NCBIfam" id="TIGR02613">
    <property type="entry name" value="mob_myst_B"/>
    <property type="match status" value="1"/>
</dbReference>
<dbReference type="EMBL" id="CP059732">
    <property type="protein sequence ID" value="QMW01708.1"/>
    <property type="molecule type" value="Genomic_DNA"/>
</dbReference>
<name>A0A7G5GS66_9BACT</name>
<feature type="active site" evidence="1">
    <location>
        <position position="130"/>
    </location>
</feature>
<dbReference type="Pfam" id="PF02661">
    <property type="entry name" value="Fic"/>
    <property type="match status" value="1"/>
</dbReference>
<dbReference type="PANTHER" id="PTHR13504">
    <property type="entry name" value="FIDO DOMAIN-CONTAINING PROTEIN DDB_G0283145"/>
    <property type="match status" value="1"/>
</dbReference>
<protein>
    <submittedName>
        <fullName evidence="3">Mobile mystery protein B</fullName>
    </submittedName>
</protein>
<gene>
    <name evidence="3" type="ORF">H3H32_27725</name>
</gene>
<evidence type="ECO:0000313" key="4">
    <source>
        <dbReference type="Proteomes" id="UP000515369"/>
    </source>
</evidence>
<dbReference type="InterPro" id="IPR040198">
    <property type="entry name" value="Fido_containing"/>
</dbReference>
<dbReference type="PANTHER" id="PTHR13504:SF39">
    <property type="entry name" value="CELL FILAMENTATION PROTEIN"/>
    <property type="match status" value="1"/>
</dbReference>
<dbReference type="InterPro" id="IPR013436">
    <property type="entry name" value="Mobile_mystery_prot_B"/>
</dbReference>
<dbReference type="InterPro" id="IPR036597">
    <property type="entry name" value="Fido-like_dom_sf"/>
</dbReference>
<dbReference type="Proteomes" id="UP000515369">
    <property type="component" value="Chromosome"/>
</dbReference>
<feature type="domain" description="Fido" evidence="2">
    <location>
        <begin position="56"/>
        <end position="195"/>
    </location>
</feature>
<evidence type="ECO:0000313" key="3">
    <source>
        <dbReference type="EMBL" id="QMW01708.1"/>
    </source>
</evidence>
<dbReference type="SUPFAM" id="SSF140931">
    <property type="entry name" value="Fic-like"/>
    <property type="match status" value="1"/>
</dbReference>